<evidence type="ECO:0000256" key="8">
    <source>
        <dbReference type="SAM" id="Phobius"/>
    </source>
</evidence>
<gene>
    <name evidence="9" type="ORF">AYI68_g53</name>
</gene>
<organism evidence="9 10">
    <name type="scientific">Smittium mucronatum</name>
    <dbReference type="NCBI Taxonomy" id="133383"/>
    <lineage>
        <taxon>Eukaryota</taxon>
        <taxon>Fungi</taxon>
        <taxon>Fungi incertae sedis</taxon>
        <taxon>Zoopagomycota</taxon>
        <taxon>Kickxellomycotina</taxon>
        <taxon>Harpellomycetes</taxon>
        <taxon>Harpellales</taxon>
        <taxon>Legeriomycetaceae</taxon>
        <taxon>Smittium</taxon>
    </lineage>
</organism>
<evidence type="ECO:0000313" key="9">
    <source>
        <dbReference type="EMBL" id="OLY85755.1"/>
    </source>
</evidence>
<accession>A0A1R0H9A9</accession>
<name>A0A1R0H9A9_9FUNG</name>
<dbReference type="PANTHER" id="PTHR14360">
    <property type="entry name" value="PROTEIN FMP32, MITOCHONDRIAL"/>
    <property type="match status" value="1"/>
</dbReference>
<keyword evidence="4 8" id="KW-1133">Transmembrane helix</keyword>
<dbReference type="PANTHER" id="PTHR14360:SF12">
    <property type="entry name" value="MOZ PROTEIN REPRESENTS A CHROMATIN-ASSOCIATED ACETYLTRANSFERASE"/>
    <property type="match status" value="1"/>
</dbReference>
<dbReference type="InterPro" id="IPR024461">
    <property type="entry name" value="CCDC90-like"/>
</dbReference>
<dbReference type="OrthoDB" id="1552at2759"/>
<protein>
    <submittedName>
        <fullName evidence="9">Uncharacterized protein</fullName>
    </submittedName>
</protein>
<evidence type="ECO:0000256" key="5">
    <source>
        <dbReference type="ARBA" id="ARBA00023054"/>
    </source>
</evidence>
<dbReference type="EMBL" id="LSSL01000009">
    <property type="protein sequence ID" value="OLY85755.1"/>
    <property type="molecule type" value="Genomic_DNA"/>
</dbReference>
<evidence type="ECO:0000256" key="3">
    <source>
        <dbReference type="ARBA" id="ARBA00022692"/>
    </source>
</evidence>
<keyword evidence="5" id="KW-0175">Coiled coil</keyword>
<keyword evidence="6" id="KW-0496">Mitochondrion</keyword>
<evidence type="ECO:0000313" key="10">
    <source>
        <dbReference type="Proteomes" id="UP000187455"/>
    </source>
</evidence>
<evidence type="ECO:0000256" key="6">
    <source>
        <dbReference type="ARBA" id="ARBA00023128"/>
    </source>
</evidence>
<dbReference type="AlphaFoldDB" id="A0A1R0H9A9"/>
<evidence type="ECO:0000256" key="4">
    <source>
        <dbReference type="ARBA" id="ARBA00022989"/>
    </source>
</evidence>
<keyword evidence="7 8" id="KW-0472">Membrane</keyword>
<proteinExistence type="predicted"/>
<dbReference type="STRING" id="133383.A0A1R0H9A9"/>
<reference evidence="9 10" key="1">
    <citation type="journal article" date="2016" name="Mol. Biol. Evol.">
        <title>Genome-Wide Survey of Gut Fungi (Harpellales) Reveals the First Horizontally Transferred Ubiquitin Gene from a Mosquito Host.</title>
        <authorList>
            <person name="Wang Y."/>
            <person name="White M.M."/>
            <person name="Kvist S."/>
            <person name="Moncalvo J.M."/>
        </authorList>
    </citation>
    <scope>NUCLEOTIDE SEQUENCE [LARGE SCALE GENOMIC DNA]</scope>
    <source>
        <strain evidence="9 10">ALG-7-W6</strain>
    </source>
</reference>
<dbReference type="Proteomes" id="UP000187455">
    <property type="component" value="Unassembled WGS sequence"/>
</dbReference>
<comment type="caution">
    <text evidence="9">The sequence shown here is derived from an EMBL/GenBank/DDBJ whole genome shotgun (WGS) entry which is preliminary data.</text>
</comment>
<feature type="transmembrane region" description="Helical" evidence="8">
    <location>
        <begin position="382"/>
        <end position="401"/>
    </location>
</feature>
<comment type="subcellular location">
    <subcellularLocation>
        <location evidence="2">Membrane</location>
    </subcellularLocation>
    <subcellularLocation>
        <location evidence="1">Mitochondrion</location>
    </subcellularLocation>
</comment>
<dbReference type="GO" id="GO:0005739">
    <property type="term" value="C:mitochondrion"/>
    <property type="evidence" value="ECO:0007669"/>
    <property type="project" value="UniProtKB-SubCell"/>
</dbReference>
<dbReference type="GO" id="GO:0016020">
    <property type="term" value="C:membrane"/>
    <property type="evidence" value="ECO:0007669"/>
    <property type="project" value="UniProtKB-SubCell"/>
</dbReference>
<evidence type="ECO:0000256" key="7">
    <source>
        <dbReference type="ARBA" id="ARBA00023136"/>
    </source>
</evidence>
<dbReference type="Gene3D" id="1.20.5.340">
    <property type="match status" value="1"/>
</dbReference>
<sequence length="426" mass="48671">MHSNSKILKILRIRTIFSNKPIGSNSVRIDPFLNLYNLPKFSIPYKHQPFSFFLSQIFKKNLHNSAKSSQEIKKLEAPIPESSVQSNNDIPSTASVGNSYLNIFKSSPPKSDNLKKISKFDQSEVDEWVPELIQEQNSGPQLNDKVLNNEKSLLHFQKDPLANNTNQNLEQAKKINDNIYKNSNGQWLNQKNSADPSDSGSNLRKLGSVNDALKVYNSAKIALGGTVHPLNTYEVVQTLEKAKFSSPKAESIMNCIRELFVKQLALVMSKSCLIDEVEKNSYQINASIQQLRTEMLLIRKNSQSIIQSEASYIARELEILSQQIKEETIMLRSNISIEMNNRRYERFDSIKDLEVRRQEMETIYYYLLGEIKTEIEATKLKIIRKGFLTILVTGLIIIIFIPKKNKNSSQPILTELNHNQPPIQNN</sequence>
<evidence type="ECO:0000256" key="1">
    <source>
        <dbReference type="ARBA" id="ARBA00004173"/>
    </source>
</evidence>
<keyword evidence="3 8" id="KW-0812">Transmembrane</keyword>
<evidence type="ECO:0000256" key="2">
    <source>
        <dbReference type="ARBA" id="ARBA00004370"/>
    </source>
</evidence>
<keyword evidence="10" id="KW-1185">Reference proteome</keyword>
<dbReference type="Pfam" id="PF07798">
    <property type="entry name" value="CCDC90-like"/>
    <property type="match status" value="1"/>
</dbReference>